<gene>
    <name evidence="2" type="ORF">LSAT_V11C500272280</name>
</gene>
<name>A0A9R1XEL5_LACSA</name>
<proteinExistence type="predicted"/>
<dbReference type="Proteomes" id="UP000235145">
    <property type="component" value="Unassembled WGS sequence"/>
</dbReference>
<evidence type="ECO:0000313" key="3">
    <source>
        <dbReference type="Proteomes" id="UP000235145"/>
    </source>
</evidence>
<dbReference type="InterPro" id="IPR006912">
    <property type="entry name" value="Harbinger_derived_prot"/>
</dbReference>
<dbReference type="PANTHER" id="PTHR47150">
    <property type="entry name" value="OS12G0169200 PROTEIN"/>
    <property type="match status" value="1"/>
</dbReference>
<accession>A0A9R1XEL5</accession>
<keyword evidence="3" id="KW-1185">Reference proteome</keyword>
<comment type="caution">
    <text evidence="2">The sequence shown here is derived from an EMBL/GenBank/DDBJ whole genome shotgun (WGS) entry which is preliminary data.</text>
</comment>
<reference evidence="2 3" key="1">
    <citation type="journal article" date="2017" name="Nat. Commun.">
        <title>Genome assembly with in vitro proximity ligation data and whole-genome triplication in lettuce.</title>
        <authorList>
            <person name="Reyes-Chin-Wo S."/>
            <person name="Wang Z."/>
            <person name="Yang X."/>
            <person name="Kozik A."/>
            <person name="Arikit S."/>
            <person name="Song C."/>
            <person name="Xia L."/>
            <person name="Froenicke L."/>
            <person name="Lavelle D.O."/>
            <person name="Truco M.J."/>
            <person name="Xia R."/>
            <person name="Zhu S."/>
            <person name="Xu C."/>
            <person name="Xu H."/>
            <person name="Xu X."/>
            <person name="Cox K."/>
            <person name="Korf I."/>
            <person name="Meyers B.C."/>
            <person name="Michelmore R.W."/>
        </authorList>
    </citation>
    <scope>NUCLEOTIDE SEQUENCE [LARGE SCALE GENOMIC DNA]</scope>
    <source>
        <strain evidence="3">cv. Salinas</strain>
        <tissue evidence="2">Seedlings</tissue>
    </source>
</reference>
<evidence type="ECO:0000313" key="2">
    <source>
        <dbReference type="EMBL" id="KAJ0205262.1"/>
    </source>
</evidence>
<dbReference type="PANTHER" id="PTHR47150:SF4">
    <property type="entry name" value="HARBINGER TRANSPOSASE-DERIVED PROTEIN-RELATED"/>
    <property type="match status" value="1"/>
</dbReference>
<organism evidence="2 3">
    <name type="scientific">Lactuca sativa</name>
    <name type="common">Garden lettuce</name>
    <dbReference type="NCBI Taxonomy" id="4236"/>
    <lineage>
        <taxon>Eukaryota</taxon>
        <taxon>Viridiplantae</taxon>
        <taxon>Streptophyta</taxon>
        <taxon>Embryophyta</taxon>
        <taxon>Tracheophyta</taxon>
        <taxon>Spermatophyta</taxon>
        <taxon>Magnoliopsida</taxon>
        <taxon>eudicotyledons</taxon>
        <taxon>Gunneridae</taxon>
        <taxon>Pentapetalae</taxon>
        <taxon>asterids</taxon>
        <taxon>campanulids</taxon>
        <taxon>Asterales</taxon>
        <taxon>Asteraceae</taxon>
        <taxon>Cichorioideae</taxon>
        <taxon>Cichorieae</taxon>
        <taxon>Lactucinae</taxon>
        <taxon>Lactuca</taxon>
    </lineage>
</organism>
<dbReference type="Pfam" id="PF04827">
    <property type="entry name" value="Plant_tran"/>
    <property type="match status" value="1"/>
</dbReference>
<evidence type="ECO:0000256" key="1">
    <source>
        <dbReference type="SAM" id="MobiDB-lite"/>
    </source>
</evidence>
<feature type="region of interest" description="Disordered" evidence="1">
    <location>
        <begin position="209"/>
        <end position="236"/>
    </location>
</feature>
<dbReference type="AlphaFoldDB" id="A0A9R1XEL5"/>
<feature type="compositionally biased region" description="Acidic residues" evidence="1">
    <location>
        <begin position="213"/>
        <end position="236"/>
    </location>
</feature>
<dbReference type="EMBL" id="NBSK02000005">
    <property type="protein sequence ID" value="KAJ0205262.1"/>
    <property type="molecule type" value="Genomic_DNA"/>
</dbReference>
<sequence>MDDESNDELVLHTLLSAAQDMVRERGESSHSKKKNRKWINRGRETANELLGRDYFASDSLYDLSKFEERFRISINLFLRIARDLDRNFEFFQLRWDVRGSNNDLNVLQASSLFNNILQGKAPEMSYVVNGNEYKAKLTKVLNACVILHNMIINEEDKVICSYTGNDIINPPAVIQVDSPTYFSRVLEIQNRETHHNLRHDLTEHICERQFQGENDDEDEEEEGGDDEADEDGDDDE</sequence>
<protein>
    <submittedName>
        <fullName evidence="2">Uncharacterized protein</fullName>
    </submittedName>
</protein>